<organism evidence="2 3">
    <name type="scientific">Dictyobacter formicarum</name>
    <dbReference type="NCBI Taxonomy" id="2778368"/>
    <lineage>
        <taxon>Bacteria</taxon>
        <taxon>Bacillati</taxon>
        <taxon>Chloroflexota</taxon>
        <taxon>Ktedonobacteria</taxon>
        <taxon>Ktedonobacterales</taxon>
        <taxon>Dictyobacteraceae</taxon>
        <taxon>Dictyobacter</taxon>
    </lineage>
</organism>
<accession>A0ABQ3VA35</accession>
<keyword evidence="3" id="KW-1185">Reference proteome</keyword>
<name>A0ABQ3VA35_9CHLR</name>
<dbReference type="RefSeq" id="WP_201359971.1">
    <property type="nucleotide sequence ID" value="NZ_BNJJ01000001.1"/>
</dbReference>
<dbReference type="Proteomes" id="UP000635565">
    <property type="component" value="Unassembled WGS sequence"/>
</dbReference>
<proteinExistence type="predicted"/>
<feature type="transmembrane region" description="Helical" evidence="1">
    <location>
        <begin position="12"/>
        <end position="31"/>
    </location>
</feature>
<keyword evidence="1" id="KW-1133">Transmembrane helix</keyword>
<evidence type="ECO:0000313" key="2">
    <source>
        <dbReference type="EMBL" id="GHO82278.1"/>
    </source>
</evidence>
<protein>
    <recommendedName>
        <fullName evidence="4">Biopolymer transporter ExbD</fullName>
    </recommendedName>
</protein>
<dbReference type="EMBL" id="BNJJ01000001">
    <property type="protein sequence ID" value="GHO82278.1"/>
    <property type="molecule type" value="Genomic_DNA"/>
</dbReference>
<evidence type="ECO:0000256" key="1">
    <source>
        <dbReference type="SAM" id="Phobius"/>
    </source>
</evidence>
<keyword evidence="1" id="KW-0812">Transmembrane</keyword>
<evidence type="ECO:0000313" key="3">
    <source>
        <dbReference type="Proteomes" id="UP000635565"/>
    </source>
</evidence>
<comment type="caution">
    <text evidence="2">The sequence shown here is derived from an EMBL/GenBank/DDBJ whole genome shotgun (WGS) entry which is preliminary data.</text>
</comment>
<evidence type="ECO:0008006" key="4">
    <source>
        <dbReference type="Google" id="ProtNLM"/>
    </source>
</evidence>
<keyword evidence="1" id="KW-0472">Membrane</keyword>
<sequence>MSRRSIRNAPVSVGWLFADLLLALAMIFLIANTTITPIKASIHPKPMATPTATPSPTPLPIPRLELQPHRFTINIDTTGYLNNAPDAINSAKEQIRNQSFLKGRSVGLVIAYGGAPTTDDIPAALDIAAKTYDVCKIIGKDHFAFENASYYTEKLYRLGDSPNTVTIDVFLFKAS</sequence>
<reference evidence="2 3" key="1">
    <citation type="journal article" date="2021" name="Int. J. Syst. Evol. Microbiol.">
        <title>Reticulibacter mediterranei gen. nov., sp. nov., within the new family Reticulibacteraceae fam. nov., and Ktedonospora formicarum gen. nov., sp. nov., Ktedonobacter robiniae sp. nov., Dictyobacter formicarum sp. nov. and Dictyobacter arantiisoli sp. nov., belonging to the class Ktedonobacteria.</title>
        <authorList>
            <person name="Yabe S."/>
            <person name="Zheng Y."/>
            <person name="Wang C.M."/>
            <person name="Sakai Y."/>
            <person name="Abe K."/>
            <person name="Yokota A."/>
            <person name="Donadio S."/>
            <person name="Cavaletti L."/>
            <person name="Monciardini P."/>
        </authorList>
    </citation>
    <scope>NUCLEOTIDE SEQUENCE [LARGE SCALE GENOMIC DNA]</scope>
    <source>
        <strain evidence="2 3">SOSP1-9</strain>
    </source>
</reference>
<gene>
    <name evidence="2" type="ORF">KSZ_02840</name>
</gene>